<accession>A0A934SV92</accession>
<dbReference type="AlphaFoldDB" id="A0A934SV92"/>
<dbReference type="Proteomes" id="UP000622890">
    <property type="component" value="Unassembled WGS sequence"/>
</dbReference>
<dbReference type="RefSeq" id="WP_200593096.1">
    <property type="nucleotide sequence ID" value="NZ_JAEPBG010000006.1"/>
</dbReference>
<name>A0A934SV92_9BURK</name>
<evidence type="ECO:0000313" key="1">
    <source>
        <dbReference type="EMBL" id="MBK4736055.1"/>
    </source>
</evidence>
<dbReference type="EMBL" id="JAEPBG010000006">
    <property type="protein sequence ID" value="MBK4736055.1"/>
    <property type="molecule type" value="Genomic_DNA"/>
</dbReference>
<sequence length="184" mass="20663">MPSKDEIIRFAEQHYIEHGYLNQGFITPACVAREFQIRMAEAVTLFLALEADGLLKRRNCNMDWTFELPVARRRCLIDENDLAQLWDTNGGRCFYPSDPQYGEITKVMAATAPTQPAADKAVVIYGFGEAPRAKALGYTMKEVIHGTPEDIRRKFHGEDVIAVTGAALHGKPHQHEYAIFRPGA</sequence>
<protein>
    <submittedName>
        <fullName evidence="1">Uncharacterized protein</fullName>
    </submittedName>
</protein>
<keyword evidence="2" id="KW-1185">Reference proteome</keyword>
<organism evidence="1 2">
    <name type="scientific">Noviherbaspirillum pedocola</name>
    <dbReference type="NCBI Taxonomy" id="2801341"/>
    <lineage>
        <taxon>Bacteria</taxon>
        <taxon>Pseudomonadati</taxon>
        <taxon>Pseudomonadota</taxon>
        <taxon>Betaproteobacteria</taxon>
        <taxon>Burkholderiales</taxon>
        <taxon>Oxalobacteraceae</taxon>
        <taxon>Noviherbaspirillum</taxon>
    </lineage>
</organism>
<gene>
    <name evidence="1" type="ORF">JJB74_15645</name>
</gene>
<proteinExistence type="predicted"/>
<evidence type="ECO:0000313" key="2">
    <source>
        <dbReference type="Proteomes" id="UP000622890"/>
    </source>
</evidence>
<comment type="caution">
    <text evidence="1">The sequence shown here is derived from an EMBL/GenBank/DDBJ whole genome shotgun (WGS) entry which is preliminary data.</text>
</comment>
<reference evidence="1" key="1">
    <citation type="submission" date="2021-01" db="EMBL/GenBank/DDBJ databases">
        <title>Genome sequence of strain Noviherbaspirillum sp. DKR-6.</title>
        <authorList>
            <person name="Chaudhary D.K."/>
        </authorList>
    </citation>
    <scope>NUCLEOTIDE SEQUENCE</scope>
    <source>
        <strain evidence="1">DKR-6</strain>
    </source>
</reference>